<gene>
    <name evidence="1" type="ORF">O0I10_006245</name>
</gene>
<protein>
    <submittedName>
        <fullName evidence="1">Uncharacterized protein</fullName>
    </submittedName>
</protein>
<dbReference type="Gene3D" id="3.80.10.10">
    <property type="entry name" value="Ribonuclease Inhibitor"/>
    <property type="match status" value="1"/>
</dbReference>
<accession>A0AAD7V369</accession>
<comment type="caution">
    <text evidence="1">The sequence shown here is derived from an EMBL/GenBank/DDBJ whole genome shotgun (WGS) entry which is preliminary data.</text>
</comment>
<proteinExistence type="predicted"/>
<name>A0AAD7V369_9FUNG</name>
<dbReference type="Gene3D" id="1.25.40.10">
    <property type="entry name" value="Tetratricopeptide repeat domain"/>
    <property type="match status" value="1"/>
</dbReference>
<sequence length="665" mass="75442">MAHSIWTDLCSQPTHPVSTEKYATIVYDSTIRLHQPIHSMLTTLDRRAMALTKLANFESALRNANVMQQLSPSSPLGYLRAATIYSEQGKQRHVIDVCNKGLMMVDRDDMHYGVLQKARADAEQREDNRIDFVSQLPLDIVFTTLIPMFMDDDFMSAARPSPYLFASHAWRDRIVECFGGLRFIFGNDEGLRHEECLQVIEFAQHTKELLVQSHSEGTWFCELLSENDFCILRKLYIGDLIHTHGDRIVSCLESISNTLTDLNISLEGTTLRVPTIVEACPNLVLLCINDTPDVDVSSLSMATSPTLTTLALTFSHTGITCDQIVEIWKRFQSLKRLELHPCTDIQSALIVLQHAPWISNIDLVMCDDDGIELTFSCEEHPSERIGIKNLTISSETEKACTNTTSIVKQHHNTLEKIEWVMDTSCDTDTIDDRQYPHLKKLHIYISGWELPRNAPLLEDLIMTSQTIKRHPATLDTIPPNLKKLTLDLKAGLDAASKSSIEHYLDRLAQHQLKYLTIALDSKDNVDNLLHAIHRHNQLEHLKVTLKGVWNSYSMEQFVHGLVNGCPRLISLELVCHAAPSANTMNSLKHLEHLQQLALLIKGTEDYDNFWNVIPTIRQIKCLVIQDLGPGRDAKVKYLKQQRPDMQITVEGYYSQLFKPLASAFC</sequence>
<evidence type="ECO:0000313" key="2">
    <source>
        <dbReference type="Proteomes" id="UP001234581"/>
    </source>
</evidence>
<organism evidence="1 2">
    <name type="scientific">Lichtheimia ornata</name>
    <dbReference type="NCBI Taxonomy" id="688661"/>
    <lineage>
        <taxon>Eukaryota</taxon>
        <taxon>Fungi</taxon>
        <taxon>Fungi incertae sedis</taxon>
        <taxon>Mucoromycota</taxon>
        <taxon>Mucoromycotina</taxon>
        <taxon>Mucoromycetes</taxon>
        <taxon>Mucorales</taxon>
        <taxon>Lichtheimiaceae</taxon>
        <taxon>Lichtheimia</taxon>
    </lineage>
</organism>
<dbReference type="InterPro" id="IPR032675">
    <property type="entry name" value="LRR_dom_sf"/>
</dbReference>
<dbReference type="SUPFAM" id="SSF52047">
    <property type="entry name" value="RNI-like"/>
    <property type="match status" value="2"/>
</dbReference>
<dbReference type="AlphaFoldDB" id="A0AAD7V369"/>
<keyword evidence="2" id="KW-1185">Reference proteome</keyword>
<dbReference type="Proteomes" id="UP001234581">
    <property type="component" value="Unassembled WGS sequence"/>
</dbReference>
<evidence type="ECO:0000313" key="1">
    <source>
        <dbReference type="EMBL" id="KAJ8657974.1"/>
    </source>
</evidence>
<dbReference type="InterPro" id="IPR011990">
    <property type="entry name" value="TPR-like_helical_dom_sf"/>
</dbReference>
<dbReference type="RefSeq" id="XP_058342887.1">
    <property type="nucleotide sequence ID" value="XM_058486275.1"/>
</dbReference>
<dbReference type="EMBL" id="JARTCD010000027">
    <property type="protein sequence ID" value="KAJ8657974.1"/>
    <property type="molecule type" value="Genomic_DNA"/>
</dbReference>
<dbReference type="SUPFAM" id="SSF48452">
    <property type="entry name" value="TPR-like"/>
    <property type="match status" value="1"/>
</dbReference>
<reference evidence="1 2" key="1">
    <citation type="submission" date="2023-03" db="EMBL/GenBank/DDBJ databases">
        <title>Genome sequence of Lichtheimia ornata CBS 291.66.</title>
        <authorList>
            <person name="Mohabir J.T."/>
            <person name="Shea T.P."/>
            <person name="Kurbessoian T."/>
            <person name="Berby B."/>
            <person name="Fontaine J."/>
            <person name="Livny J."/>
            <person name="Gnirke A."/>
            <person name="Stajich J.E."/>
            <person name="Cuomo C.A."/>
        </authorList>
    </citation>
    <scope>NUCLEOTIDE SEQUENCE [LARGE SCALE GENOMIC DNA]</scope>
    <source>
        <strain evidence="1">CBS 291.66</strain>
    </source>
</reference>
<dbReference type="GeneID" id="83213656"/>